<name>A0A097EF32_9SPHN</name>
<dbReference type="KEGG" id="stax:MC45_06990"/>
<keyword evidence="1" id="KW-0732">Signal</keyword>
<proteinExistence type="predicted"/>
<feature type="chain" id="PRO_5001929628" description="YMGG-like Gly-zipper domain-containing protein" evidence="1">
    <location>
        <begin position="21"/>
        <end position="65"/>
    </location>
</feature>
<reference evidence="2 3" key="1">
    <citation type="submission" date="2014-09" db="EMBL/GenBank/DDBJ databases">
        <title>Using Illumina technology Improving SMRT sequencing Genome Assembly by RASTools.</title>
        <authorList>
            <person name="Zhou Y."/>
            <person name="Ma T."/>
            <person name="Liu T."/>
        </authorList>
    </citation>
    <scope>NUCLEOTIDE SEQUENCE [LARGE SCALE GENOMIC DNA]</scope>
    <source>
        <strain evidence="2 3">ATCC 55669</strain>
    </source>
</reference>
<feature type="signal peptide" evidence="1">
    <location>
        <begin position="1"/>
        <end position="20"/>
    </location>
</feature>
<dbReference type="STRING" id="1549858.MC45_06990"/>
<sequence>MKIKPLAVSALLLGSAISLSACSTLKGAGIGAAGGAGVAAATGGSVEKGAAVGGAGGAVVGTVAD</sequence>
<organism evidence="2 3">
    <name type="scientific">Sphingomonas taxi</name>
    <dbReference type="NCBI Taxonomy" id="1549858"/>
    <lineage>
        <taxon>Bacteria</taxon>
        <taxon>Pseudomonadati</taxon>
        <taxon>Pseudomonadota</taxon>
        <taxon>Alphaproteobacteria</taxon>
        <taxon>Sphingomonadales</taxon>
        <taxon>Sphingomonadaceae</taxon>
        <taxon>Sphingomonas</taxon>
    </lineage>
</organism>
<dbReference type="Proteomes" id="UP000033200">
    <property type="component" value="Chromosome"/>
</dbReference>
<keyword evidence="3" id="KW-1185">Reference proteome</keyword>
<evidence type="ECO:0008006" key="4">
    <source>
        <dbReference type="Google" id="ProtNLM"/>
    </source>
</evidence>
<evidence type="ECO:0000313" key="2">
    <source>
        <dbReference type="EMBL" id="AIT06180.1"/>
    </source>
</evidence>
<evidence type="ECO:0000256" key="1">
    <source>
        <dbReference type="SAM" id="SignalP"/>
    </source>
</evidence>
<dbReference type="HOGENOM" id="CLU_205368_0_0_5"/>
<dbReference type="EMBL" id="CP009571">
    <property type="protein sequence ID" value="AIT06180.1"/>
    <property type="molecule type" value="Genomic_DNA"/>
</dbReference>
<protein>
    <recommendedName>
        <fullName evidence="4">YMGG-like Gly-zipper domain-containing protein</fullName>
    </recommendedName>
</protein>
<accession>A0A097EF32</accession>
<evidence type="ECO:0000313" key="3">
    <source>
        <dbReference type="Proteomes" id="UP000033200"/>
    </source>
</evidence>
<dbReference type="RefSeq" id="WP_038661201.1">
    <property type="nucleotide sequence ID" value="NZ_CP009571.1"/>
</dbReference>
<dbReference type="PROSITE" id="PS51257">
    <property type="entry name" value="PROKAR_LIPOPROTEIN"/>
    <property type="match status" value="1"/>
</dbReference>
<dbReference type="AlphaFoldDB" id="A0A097EF32"/>
<dbReference type="eggNOG" id="ENOG5031BZ0">
    <property type="taxonomic scope" value="Bacteria"/>
</dbReference>
<gene>
    <name evidence="2" type="ORF">MC45_06990</name>
</gene>